<feature type="transmembrane region" description="Helical" evidence="1">
    <location>
        <begin position="81"/>
        <end position="101"/>
    </location>
</feature>
<proteinExistence type="predicted"/>
<dbReference type="Gramene" id="CDY13403">
    <property type="protein sequence ID" value="CDY13403"/>
    <property type="gene ID" value="GSBRNA2T00077672001"/>
</dbReference>
<dbReference type="PaxDb" id="3708-A0A078FM49"/>
<dbReference type="PANTHER" id="PTHR10285">
    <property type="entry name" value="URIDINE KINASE"/>
    <property type="match status" value="1"/>
</dbReference>
<dbReference type="SUPFAM" id="SSF52540">
    <property type="entry name" value="P-loop containing nucleoside triphosphate hydrolases"/>
    <property type="match status" value="1"/>
</dbReference>
<evidence type="ECO:0000256" key="1">
    <source>
        <dbReference type="SAM" id="Phobius"/>
    </source>
</evidence>
<dbReference type="Gene3D" id="3.40.50.300">
    <property type="entry name" value="P-loop containing nucleotide triphosphate hydrolases"/>
    <property type="match status" value="1"/>
</dbReference>
<accession>A0A078FM49</accession>
<dbReference type="GO" id="GO:0016301">
    <property type="term" value="F:kinase activity"/>
    <property type="evidence" value="ECO:0007669"/>
    <property type="project" value="InterPro"/>
</dbReference>
<keyword evidence="4" id="KW-1185">Reference proteome</keyword>
<dbReference type="STRING" id="3708.A0A078FM49"/>
<dbReference type="InterPro" id="IPR006083">
    <property type="entry name" value="PRK/URK"/>
</dbReference>
<dbReference type="AlphaFoldDB" id="A0A078FM49"/>
<evidence type="ECO:0000259" key="2">
    <source>
        <dbReference type="Pfam" id="PF00485"/>
    </source>
</evidence>
<dbReference type="Pfam" id="PF00485">
    <property type="entry name" value="PRK"/>
    <property type="match status" value="1"/>
</dbReference>
<evidence type="ECO:0000313" key="4">
    <source>
        <dbReference type="Proteomes" id="UP000028999"/>
    </source>
</evidence>
<feature type="domain" description="Phosphoribulokinase/uridine kinase" evidence="2">
    <location>
        <begin position="10"/>
        <end position="79"/>
    </location>
</feature>
<sequence>MIIQQLHDQRVVLINQDSFYHSLTEEELARVHEYNFDHPDAFDTDHLLSCMEKLRQGEAVDIPKYDCKTYKSSVFRRVPSPFSVSLIIILLIDICGLRIMMDTCDDFLTAPSCKNTNVLGVVTGFYLVRDLAGHIFLSY</sequence>
<dbReference type="EMBL" id="LK032035">
    <property type="protein sequence ID" value="CDY13403.1"/>
    <property type="molecule type" value="Genomic_DNA"/>
</dbReference>
<organism evidence="3 4">
    <name type="scientific">Brassica napus</name>
    <name type="common">Rape</name>
    <dbReference type="NCBI Taxonomy" id="3708"/>
    <lineage>
        <taxon>Eukaryota</taxon>
        <taxon>Viridiplantae</taxon>
        <taxon>Streptophyta</taxon>
        <taxon>Embryophyta</taxon>
        <taxon>Tracheophyta</taxon>
        <taxon>Spermatophyta</taxon>
        <taxon>Magnoliopsida</taxon>
        <taxon>eudicotyledons</taxon>
        <taxon>Gunneridae</taxon>
        <taxon>Pentapetalae</taxon>
        <taxon>rosids</taxon>
        <taxon>malvids</taxon>
        <taxon>Brassicales</taxon>
        <taxon>Brassicaceae</taxon>
        <taxon>Brassiceae</taxon>
        <taxon>Brassica</taxon>
    </lineage>
</organism>
<keyword evidence="1" id="KW-1133">Transmembrane helix</keyword>
<dbReference type="Proteomes" id="UP000028999">
    <property type="component" value="Unassembled WGS sequence"/>
</dbReference>
<reference evidence="3 4" key="1">
    <citation type="journal article" date="2014" name="Science">
        <title>Plant genetics. Early allopolyploid evolution in the post-Neolithic Brassica napus oilseed genome.</title>
        <authorList>
            <person name="Chalhoub B."/>
            <person name="Denoeud F."/>
            <person name="Liu S."/>
            <person name="Parkin I.A."/>
            <person name="Tang H."/>
            <person name="Wang X."/>
            <person name="Chiquet J."/>
            <person name="Belcram H."/>
            <person name="Tong C."/>
            <person name="Samans B."/>
            <person name="Correa M."/>
            <person name="Da Silva C."/>
            <person name="Just J."/>
            <person name="Falentin C."/>
            <person name="Koh C.S."/>
            <person name="Le Clainche I."/>
            <person name="Bernard M."/>
            <person name="Bento P."/>
            <person name="Noel B."/>
            <person name="Labadie K."/>
            <person name="Alberti A."/>
            <person name="Charles M."/>
            <person name="Arnaud D."/>
            <person name="Guo H."/>
            <person name="Daviaud C."/>
            <person name="Alamery S."/>
            <person name="Jabbari K."/>
            <person name="Zhao M."/>
            <person name="Edger P.P."/>
            <person name="Chelaifa H."/>
            <person name="Tack D."/>
            <person name="Lassalle G."/>
            <person name="Mestiri I."/>
            <person name="Schnel N."/>
            <person name="Le Paslier M.C."/>
            <person name="Fan G."/>
            <person name="Renault V."/>
            <person name="Bayer P.E."/>
            <person name="Golicz A.A."/>
            <person name="Manoli S."/>
            <person name="Lee T.H."/>
            <person name="Thi V.H."/>
            <person name="Chalabi S."/>
            <person name="Hu Q."/>
            <person name="Fan C."/>
            <person name="Tollenaere R."/>
            <person name="Lu Y."/>
            <person name="Battail C."/>
            <person name="Shen J."/>
            <person name="Sidebottom C.H."/>
            <person name="Wang X."/>
            <person name="Canaguier A."/>
            <person name="Chauveau A."/>
            <person name="Berard A."/>
            <person name="Deniot G."/>
            <person name="Guan M."/>
            <person name="Liu Z."/>
            <person name="Sun F."/>
            <person name="Lim Y.P."/>
            <person name="Lyons E."/>
            <person name="Town C.D."/>
            <person name="Bancroft I."/>
            <person name="Wang X."/>
            <person name="Meng J."/>
            <person name="Ma J."/>
            <person name="Pires J.C."/>
            <person name="King G.J."/>
            <person name="Brunel D."/>
            <person name="Delourme R."/>
            <person name="Renard M."/>
            <person name="Aury J.M."/>
            <person name="Adams K.L."/>
            <person name="Batley J."/>
            <person name="Snowdon R.J."/>
            <person name="Tost J."/>
            <person name="Edwards D."/>
            <person name="Zhou Y."/>
            <person name="Hua W."/>
            <person name="Sharpe A.G."/>
            <person name="Paterson A.H."/>
            <person name="Guan C."/>
            <person name="Wincker P."/>
        </authorList>
    </citation>
    <scope>NUCLEOTIDE SEQUENCE [LARGE SCALE GENOMIC DNA]</scope>
    <source>
        <strain evidence="4">cv. Darmor-bzh</strain>
    </source>
</reference>
<dbReference type="InterPro" id="IPR027417">
    <property type="entry name" value="P-loop_NTPase"/>
</dbReference>
<dbReference type="GO" id="GO:0005524">
    <property type="term" value="F:ATP binding"/>
    <property type="evidence" value="ECO:0007669"/>
    <property type="project" value="InterPro"/>
</dbReference>
<protein>
    <submittedName>
        <fullName evidence="3">BnaA03g51210D protein</fullName>
    </submittedName>
</protein>
<evidence type="ECO:0000313" key="3">
    <source>
        <dbReference type="EMBL" id="CDY13403.1"/>
    </source>
</evidence>
<keyword evidence="1" id="KW-0812">Transmembrane</keyword>
<keyword evidence="1" id="KW-0472">Membrane</keyword>
<gene>
    <name evidence="3" type="primary">BnaA03g51210D</name>
    <name evidence="3" type="ORF">GSBRNA2T00077672001</name>
</gene>
<name>A0A078FM49_BRANA</name>